<evidence type="ECO:0000313" key="1">
    <source>
        <dbReference type="EMBL" id="ADB14990.1"/>
    </source>
</evidence>
<reference evidence="1 2" key="1">
    <citation type="journal article" date="2009" name="Stand. Genomic Sci.">
        <title>Complete genome sequence of Pirellula staleyi type strain (ATCC 27377).</title>
        <authorList>
            <person name="Clum A."/>
            <person name="Tindall B.J."/>
            <person name="Sikorski J."/>
            <person name="Ivanova N."/>
            <person name="Mavrommatis K."/>
            <person name="Lucas S."/>
            <person name="Glavina del Rio T."/>
            <person name="Nolan M."/>
            <person name="Chen F."/>
            <person name="Tice H."/>
            <person name="Pitluck S."/>
            <person name="Cheng J.F."/>
            <person name="Chertkov O."/>
            <person name="Brettin T."/>
            <person name="Han C."/>
            <person name="Detter J.C."/>
            <person name="Kuske C."/>
            <person name="Bruce D."/>
            <person name="Goodwin L."/>
            <person name="Ovchinikova G."/>
            <person name="Pati A."/>
            <person name="Mikhailova N."/>
            <person name="Chen A."/>
            <person name="Palaniappan K."/>
            <person name="Land M."/>
            <person name="Hauser L."/>
            <person name="Chang Y.J."/>
            <person name="Jeffries C.D."/>
            <person name="Chain P."/>
            <person name="Rohde M."/>
            <person name="Goker M."/>
            <person name="Bristow J."/>
            <person name="Eisen J.A."/>
            <person name="Markowitz V."/>
            <person name="Hugenholtz P."/>
            <person name="Kyrpides N.C."/>
            <person name="Klenk H.P."/>
            <person name="Lapidus A."/>
        </authorList>
    </citation>
    <scope>NUCLEOTIDE SEQUENCE [LARGE SCALE GENOMIC DNA]</scope>
    <source>
        <strain evidence="2">ATCC 27377 / DSM 6068 / ICPB 4128</strain>
    </source>
</reference>
<dbReference type="HOGENOM" id="CLU_771291_0_0_0"/>
<protein>
    <submittedName>
        <fullName evidence="1">Uncharacterized protein</fullName>
    </submittedName>
</protein>
<name>D2R281_PIRSD</name>
<sequence>MLAIEQWAEGRSLLLAMVSHMMAVNASAAFDIIQLVRSEAFLAHRRASGLQTAAWHACYRKPFSVEAAALSAVQCLDAGMNEQEISEDWHEVCHFGTPLFLQELTRLLVFGGVTQREYRLFSRLAKRYYQRSHLPLMQKMLRDECPPLLDSERVMAKPEILFTFSVAFPCWIHFRKTPWELYLAARCGDFEAFESLARLDSSILQEPRLASQAARLALHHPDQSRLLLRAAERGISDTLTLAKVKFFLGGFLYSMAEQMERFAKREPIYEAVLQSAQPGYEREVRGWVSKERRKMERVKTGCRLTSMDIRKLFDAVARDKGTGLVDPDFDQQPNTIHQRLARNCWPVSDLLQSDIRRAA</sequence>
<dbReference type="OrthoDB" id="5533830at2"/>
<dbReference type="STRING" id="530564.Psta_0299"/>
<dbReference type="KEGG" id="psl:Psta_0299"/>
<accession>D2R281</accession>
<gene>
    <name evidence="1" type="ordered locus">Psta_0299</name>
</gene>
<dbReference type="AlphaFoldDB" id="D2R281"/>
<proteinExistence type="predicted"/>
<dbReference type="Proteomes" id="UP000001887">
    <property type="component" value="Chromosome"/>
</dbReference>
<dbReference type="eggNOG" id="ENOG502ZJR1">
    <property type="taxonomic scope" value="Bacteria"/>
</dbReference>
<organism evidence="1 2">
    <name type="scientific">Pirellula staleyi (strain ATCC 27377 / DSM 6068 / ICPB 4128)</name>
    <name type="common">Pirella staleyi</name>
    <dbReference type="NCBI Taxonomy" id="530564"/>
    <lineage>
        <taxon>Bacteria</taxon>
        <taxon>Pseudomonadati</taxon>
        <taxon>Planctomycetota</taxon>
        <taxon>Planctomycetia</taxon>
        <taxon>Pirellulales</taxon>
        <taxon>Pirellulaceae</taxon>
        <taxon>Pirellula</taxon>
    </lineage>
</organism>
<keyword evidence="2" id="KW-1185">Reference proteome</keyword>
<dbReference type="EMBL" id="CP001848">
    <property type="protein sequence ID" value="ADB14990.1"/>
    <property type="molecule type" value="Genomic_DNA"/>
</dbReference>
<evidence type="ECO:0000313" key="2">
    <source>
        <dbReference type="Proteomes" id="UP000001887"/>
    </source>
</evidence>